<dbReference type="PANTHER" id="PTHR43449:SF1">
    <property type="entry name" value="POLYMERASE BETA NUCLEOTIDYLTRANSFERASE DOMAIN-CONTAINING PROTEIN"/>
    <property type="match status" value="1"/>
</dbReference>
<dbReference type="AlphaFoldDB" id="A0A0B5FSG6"/>
<dbReference type="RefSeq" id="WP_040200163.1">
    <property type="nucleotide sequence ID" value="NZ_CP010311.1"/>
</dbReference>
<dbReference type="Proteomes" id="UP000035036">
    <property type="component" value="Chromosome"/>
</dbReference>
<reference evidence="2 3" key="1">
    <citation type="journal article" date="2015" name="Genome Announc.">
        <title>Genomes of Geoalkalibacter ferrihydriticus Z-0531T and Geoalkalibacter subterraneus Red1T, Two Haloalkaliphilic Metal-Reducing Deltaproteobacteria.</title>
        <authorList>
            <person name="Badalamenti J.P."/>
            <person name="Krajmalnik-Brown R."/>
            <person name="Torres C.I."/>
            <person name="Bond D.R."/>
        </authorList>
    </citation>
    <scope>NUCLEOTIDE SEQUENCE [LARGE SCALE GENOMIC DNA]</scope>
    <source>
        <strain evidence="2 3">Red1</strain>
    </source>
</reference>
<dbReference type="OrthoDB" id="5515939at2"/>
<evidence type="ECO:0000259" key="1">
    <source>
        <dbReference type="Pfam" id="PF01909"/>
    </source>
</evidence>
<dbReference type="Gene3D" id="3.30.460.10">
    <property type="entry name" value="Beta Polymerase, domain 2"/>
    <property type="match status" value="1"/>
</dbReference>
<dbReference type="InterPro" id="IPR043519">
    <property type="entry name" value="NT_sf"/>
</dbReference>
<dbReference type="PANTHER" id="PTHR43449">
    <property type="entry name" value="NUCLEOTIDYLTRANSFERASE"/>
    <property type="match status" value="1"/>
</dbReference>
<dbReference type="CDD" id="cd05403">
    <property type="entry name" value="NT_KNTase_like"/>
    <property type="match status" value="1"/>
</dbReference>
<dbReference type="EMBL" id="CP010311">
    <property type="protein sequence ID" value="AJF06521.1"/>
    <property type="molecule type" value="Genomic_DNA"/>
</dbReference>
<protein>
    <recommendedName>
        <fullName evidence="1">Polymerase nucleotidyl transferase domain-containing protein</fullName>
    </recommendedName>
</protein>
<dbReference type="InterPro" id="IPR002934">
    <property type="entry name" value="Polymerase_NTP_transf_dom"/>
</dbReference>
<dbReference type="SUPFAM" id="SSF81301">
    <property type="entry name" value="Nucleotidyltransferase"/>
    <property type="match status" value="1"/>
</dbReference>
<dbReference type="Pfam" id="PF01909">
    <property type="entry name" value="NTP_transf_2"/>
    <property type="match status" value="1"/>
</dbReference>
<gene>
    <name evidence="2" type="ORF">GSUB_08125</name>
</gene>
<evidence type="ECO:0000313" key="2">
    <source>
        <dbReference type="EMBL" id="AJF06521.1"/>
    </source>
</evidence>
<feature type="domain" description="Polymerase nucleotidyl transferase" evidence="1">
    <location>
        <begin position="22"/>
        <end position="99"/>
    </location>
</feature>
<accession>A0A0B5FSG6</accession>
<proteinExistence type="predicted"/>
<dbReference type="STRING" id="483547.GSUB_08125"/>
<evidence type="ECO:0000313" key="3">
    <source>
        <dbReference type="Proteomes" id="UP000035036"/>
    </source>
</evidence>
<organism evidence="2 3">
    <name type="scientific">Geoalkalibacter subterraneus</name>
    <dbReference type="NCBI Taxonomy" id="483547"/>
    <lineage>
        <taxon>Bacteria</taxon>
        <taxon>Pseudomonadati</taxon>
        <taxon>Thermodesulfobacteriota</taxon>
        <taxon>Desulfuromonadia</taxon>
        <taxon>Desulfuromonadales</taxon>
        <taxon>Geoalkalibacteraceae</taxon>
        <taxon>Geoalkalibacter</taxon>
    </lineage>
</organism>
<keyword evidence="3" id="KW-1185">Reference proteome</keyword>
<name>A0A0B5FSG6_9BACT</name>
<dbReference type="HOGENOM" id="CLU_168180_0_0_7"/>
<dbReference type="GO" id="GO:0016779">
    <property type="term" value="F:nucleotidyltransferase activity"/>
    <property type="evidence" value="ECO:0007669"/>
    <property type="project" value="InterPro"/>
</dbReference>
<sequence>MTTKILDQSRPAKSILDCSKQEIEDFLREKLIRHGVKEAYIFGSYAQNKLTMWSDLDLLIVTESQQSFIERPRQFFDLLDLGIPIDILVYTPEEFQKLRHSDSGFWRSFQENHLRIL</sequence>
<dbReference type="KEGG" id="gsb:GSUB_08125"/>